<dbReference type="OrthoDB" id="10256179at2759"/>
<feature type="region of interest" description="Disordered" evidence="3">
    <location>
        <begin position="1086"/>
        <end position="1105"/>
    </location>
</feature>
<keyword evidence="1" id="KW-0677">Repeat</keyword>
<dbReference type="InterPro" id="IPR000408">
    <property type="entry name" value="Reg_chr_condens"/>
</dbReference>
<reference evidence="4 5" key="1">
    <citation type="submission" date="2017-03" db="EMBL/GenBank/DDBJ databases">
        <title>WGS assembly of Porphyra umbilicalis.</title>
        <authorList>
            <person name="Brawley S.H."/>
            <person name="Blouin N.A."/>
            <person name="Ficko-Blean E."/>
            <person name="Wheeler G.L."/>
            <person name="Lohr M."/>
            <person name="Goodson H.V."/>
            <person name="Jenkins J.W."/>
            <person name="Blaby-Haas C.E."/>
            <person name="Helliwell K.E."/>
            <person name="Chan C."/>
            <person name="Marriage T."/>
            <person name="Bhattacharya D."/>
            <person name="Klein A.S."/>
            <person name="Badis Y."/>
            <person name="Brodie J."/>
            <person name="Cao Y."/>
            <person name="Collen J."/>
            <person name="Dittami S.M."/>
            <person name="Gachon C.M."/>
            <person name="Green B.R."/>
            <person name="Karpowicz S."/>
            <person name="Kim J.W."/>
            <person name="Kudahl U."/>
            <person name="Lin S."/>
            <person name="Michel G."/>
            <person name="Mittag M."/>
            <person name="Olson B.J."/>
            <person name="Pangilinan J."/>
            <person name="Peng Y."/>
            <person name="Qiu H."/>
            <person name="Shu S."/>
            <person name="Singer J.T."/>
            <person name="Smith A.G."/>
            <person name="Sprecher B.N."/>
            <person name="Wagner V."/>
            <person name="Wang W."/>
            <person name="Wang Z.-Y."/>
            <person name="Yan J."/>
            <person name="Yarish C."/>
            <person name="Zoeuner-Riek S."/>
            <person name="Zhuang Y."/>
            <person name="Zou Y."/>
            <person name="Lindquist E.A."/>
            <person name="Grimwood J."/>
            <person name="Barry K."/>
            <person name="Rokhsar D.S."/>
            <person name="Schmutz J."/>
            <person name="Stiller J.W."/>
            <person name="Grossman A.R."/>
            <person name="Prochnik S.E."/>
        </authorList>
    </citation>
    <scope>NUCLEOTIDE SEQUENCE [LARGE SCALE GENOMIC DNA]</scope>
    <source>
        <strain evidence="4">4086291</strain>
    </source>
</reference>
<feature type="compositionally biased region" description="Pro residues" evidence="3">
    <location>
        <begin position="713"/>
        <end position="739"/>
    </location>
</feature>
<evidence type="ECO:0000313" key="5">
    <source>
        <dbReference type="Proteomes" id="UP000218209"/>
    </source>
</evidence>
<feature type="compositionally biased region" description="Gly residues" evidence="3">
    <location>
        <begin position="7"/>
        <end position="26"/>
    </location>
</feature>
<dbReference type="Gene3D" id="2.130.10.30">
    <property type="entry name" value="Regulator of chromosome condensation 1/beta-lactamase-inhibitor protein II"/>
    <property type="match status" value="1"/>
</dbReference>
<proteinExistence type="predicted"/>
<feature type="compositionally biased region" description="Low complexity" evidence="3">
    <location>
        <begin position="1192"/>
        <end position="1201"/>
    </location>
</feature>
<evidence type="ECO:0000256" key="3">
    <source>
        <dbReference type="SAM" id="MobiDB-lite"/>
    </source>
</evidence>
<feature type="region of interest" description="Disordered" evidence="3">
    <location>
        <begin position="713"/>
        <end position="746"/>
    </location>
</feature>
<evidence type="ECO:0000256" key="1">
    <source>
        <dbReference type="ARBA" id="ARBA00022737"/>
    </source>
</evidence>
<sequence length="1312" mass="126174">MGAHTHAGGGGGHPPSRRGAGGGGAHTSGASSQLRRSQHKRLLGAIRAHDADLVRTLVGGGGSIGGGGGGGCGGGGGGSATPGAAASDAAVTVLLTLSRTGGSGLHAAAAAGDGGASLTALLAATRGAGAAARDGESGWTPLHVALYGCHLRAAAVLLRIGGVGGLRVRDAGGAAPLDVVVRPGDELPPPSRRGGAGLGVGAAAVDLPPRLLCLPADDAEGAGAAADDNLADGGDAYTDADVVAVATADQHSLMLDATGGVWSVGVGHGGRLGHGDTRTRPLAGRVAALGRVGVVAVAASRRRSAALSAGGTLYMWGGGGDDEAPGGGSAATGAPGACRHDVLDADAGGASLLPRPVTAGGLRTVALTSVALADTHTLATDGDGAVWGWGDNAAGALVLDAGVRFVGTPRRLPAFVDVAVAAVYTAADGCGACAALTADGGVLVWGGDGAGASGAARRKTRRLGLAPLFAAGTHVHRPAPPPVVVSLAVAAAGVAAVTDSGWLYVWRSGVSGAGAYTASPVTAGLPGGRNAVGVAAAGDRLLVADAVGDVYRLPWAAAVAAAGRRSGWAADRVPTVRGVVALAAGRHHALDGEAEDADSTDEEEAEVAVAAAPPPAPAAVATDGGGDDGGVPTLQRLCEAAVLSELRLSTAAELLEIADTLSLGGLRQTCLAFFGANADILLATRGAAALDSLHDTTLEAVEAYMRMQRGLPPLAPPPLPPSLPPHPAVATVPPSPPSPSTAGAAGWEAAPAVVDGGLPPPVGSAAGAAAAPDATGRRARALRKKMVATVRLAERAARGEALAAAEAAKLAHRPALERQLVIAVAAAADAAEAEERRVAAAEAAAEAAADGEPMAAGAAAASPSAPARQSAAAPATESPLLRAPTVAPSRPPAPSGRLPRPPGASLPVIHGGGGPRLPPAASAGPRLPPPASAGGASGATSWWRPAAAAVAVAATPPPPPSPVSDGAVARGGGSPAAGRGDPPQTDRRRLRHGRSRPVLVMGALQGGDAPAVAGAVLSAGLTTRGWGDAAPASPAAAAAVATAGGSTSGGAAAHWLTPLPAPSSRSLADIQLQQVAEAGRAARSAAAAAPPATDSVGSGNGGGSGGRAAVGVALTALLRSSPQAIPHRRGPRVAAAAAGDGGAGGTSPASPAGVSAWGAPAGASPPAAAAAAWSPPPPSAVPAPAARRRRAAGTAAAGVTSPVTPAAAASAAASAAPGLAGAPAADAAARRSFRAIQDEEEAARRRGVGRMATDRLAAAADAVPVGGPPPAGRWFCPTPAPRKPLRAIEDEERAMEALRRAHPGVVVRRVPT</sequence>
<dbReference type="PROSITE" id="PS50012">
    <property type="entry name" value="RCC1_3"/>
    <property type="match status" value="2"/>
</dbReference>
<feature type="compositionally biased region" description="Low complexity" evidence="3">
    <location>
        <begin position="1086"/>
        <end position="1097"/>
    </location>
</feature>
<keyword evidence="5" id="KW-1185">Reference proteome</keyword>
<dbReference type="PANTHER" id="PTHR22872">
    <property type="entry name" value="BTK-BINDING PROTEIN-RELATED"/>
    <property type="match status" value="1"/>
</dbReference>
<feature type="repeat" description="RCC1" evidence="2">
    <location>
        <begin position="384"/>
        <end position="439"/>
    </location>
</feature>
<evidence type="ECO:0000256" key="2">
    <source>
        <dbReference type="PROSITE-ProRule" id="PRU00235"/>
    </source>
</evidence>
<feature type="region of interest" description="Disordered" evidence="3">
    <location>
        <begin position="854"/>
        <end position="940"/>
    </location>
</feature>
<dbReference type="PANTHER" id="PTHR22872:SF2">
    <property type="entry name" value="INHIBITOR OF BRUTON TYROSINE KINASE"/>
    <property type="match status" value="1"/>
</dbReference>
<feature type="region of interest" description="Disordered" evidence="3">
    <location>
        <begin position="953"/>
        <end position="994"/>
    </location>
</feature>
<gene>
    <name evidence="4" type="ORF">BU14_0031s0115</name>
</gene>
<feature type="region of interest" description="Disordered" evidence="3">
    <location>
        <begin position="1"/>
        <end position="38"/>
    </location>
</feature>
<dbReference type="PRINTS" id="PR00633">
    <property type="entry name" value="RCCNDNSATION"/>
</dbReference>
<dbReference type="InterPro" id="IPR009091">
    <property type="entry name" value="RCC1/BLIP-II"/>
</dbReference>
<dbReference type="Proteomes" id="UP000218209">
    <property type="component" value="Unassembled WGS sequence"/>
</dbReference>
<evidence type="ECO:0000313" key="4">
    <source>
        <dbReference type="EMBL" id="OSX80946.1"/>
    </source>
</evidence>
<accession>A0A1X6PJL5</accession>
<dbReference type="InterPro" id="IPR036770">
    <property type="entry name" value="Ankyrin_rpt-contain_sf"/>
</dbReference>
<dbReference type="SUPFAM" id="SSF48403">
    <property type="entry name" value="Ankyrin repeat"/>
    <property type="match status" value="1"/>
</dbReference>
<feature type="region of interest" description="Disordered" evidence="3">
    <location>
        <begin position="1122"/>
        <end position="1201"/>
    </location>
</feature>
<dbReference type="EMBL" id="KV918767">
    <property type="protein sequence ID" value="OSX80946.1"/>
    <property type="molecule type" value="Genomic_DNA"/>
</dbReference>
<feature type="repeat" description="RCC1" evidence="2">
    <location>
        <begin position="259"/>
        <end position="310"/>
    </location>
</feature>
<feature type="compositionally biased region" description="Low complexity" evidence="3">
    <location>
        <begin position="854"/>
        <end position="875"/>
    </location>
</feature>
<feature type="compositionally biased region" description="Low complexity" evidence="3">
    <location>
        <begin position="1146"/>
        <end position="1173"/>
    </location>
</feature>
<dbReference type="Gene3D" id="1.25.40.20">
    <property type="entry name" value="Ankyrin repeat-containing domain"/>
    <property type="match status" value="1"/>
</dbReference>
<dbReference type="SUPFAM" id="SSF50985">
    <property type="entry name" value="RCC1/BLIP-II"/>
    <property type="match status" value="1"/>
</dbReference>
<name>A0A1X6PJL5_PORUM</name>
<protein>
    <submittedName>
        <fullName evidence="4">Uncharacterized protein</fullName>
    </submittedName>
</protein>
<feature type="compositionally biased region" description="Pro residues" evidence="3">
    <location>
        <begin position="889"/>
        <end position="904"/>
    </location>
</feature>
<dbReference type="InterPro" id="IPR051625">
    <property type="entry name" value="Signaling_Regulatory_Domain"/>
</dbReference>
<organism evidence="4 5">
    <name type="scientific">Porphyra umbilicalis</name>
    <name type="common">Purple laver</name>
    <name type="synonym">Red alga</name>
    <dbReference type="NCBI Taxonomy" id="2786"/>
    <lineage>
        <taxon>Eukaryota</taxon>
        <taxon>Rhodophyta</taxon>
        <taxon>Bangiophyceae</taxon>
        <taxon>Bangiales</taxon>
        <taxon>Bangiaceae</taxon>
        <taxon>Porphyra</taxon>
    </lineage>
</organism>